<evidence type="ECO:0000313" key="4">
    <source>
        <dbReference type="Proteomes" id="UP000005408"/>
    </source>
</evidence>
<reference evidence="3" key="1">
    <citation type="submission" date="2022-08" db="UniProtKB">
        <authorList>
            <consortium name="EnsemblMetazoa"/>
        </authorList>
    </citation>
    <scope>IDENTIFICATION</scope>
    <source>
        <strain evidence="3">05x7-T-G4-1.051#20</strain>
    </source>
</reference>
<feature type="chain" id="PRO_5036462549" description="EGF-like domain-containing protein" evidence="2">
    <location>
        <begin position="27"/>
        <end position="483"/>
    </location>
</feature>
<name>A0A8W8LUR0_MAGGI</name>
<dbReference type="Proteomes" id="UP000005408">
    <property type="component" value="Unassembled WGS sequence"/>
</dbReference>
<protein>
    <recommendedName>
        <fullName evidence="5">EGF-like domain-containing protein</fullName>
    </recommendedName>
</protein>
<keyword evidence="1" id="KW-0812">Transmembrane</keyword>
<feature type="signal peptide" evidence="2">
    <location>
        <begin position="1"/>
        <end position="26"/>
    </location>
</feature>
<evidence type="ECO:0000256" key="1">
    <source>
        <dbReference type="SAM" id="Phobius"/>
    </source>
</evidence>
<dbReference type="EnsemblMetazoa" id="G29227.1">
    <property type="protein sequence ID" value="G29227.1:cds"/>
    <property type="gene ID" value="G29227"/>
</dbReference>
<dbReference type="AlphaFoldDB" id="A0A8W8LUR0"/>
<organism evidence="3 4">
    <name type="scientific">Magallana gigas</name>
    <name type="common">Pacific oyster</name>
    <name type="synonym">Crassostrea gigas</name>
    <dbReference type="NCBI Taxonomy" id="29159"/>
    <lineage>
        <taxon>Eukaryota</taxon>
        <taxon>Metazoa</taxon>
        <taxon>Spiralia</taxon>
        <taxon>Lophotrochozoa</taxon>
        <taxon>Mollusca</taxon>
        <taxon>Bivalvia</taxon>
        <taxon>Autobranchia</taxon>
        <taxon>Pteriomorphia</taxon>
        <taxon>Ostreida</taxon>
        <taxon>Ostreoidea</taxon>
        <taxon>Ostreidae</taxon>
        <taxon>Magallana</taxon>
    </lineage>
</organism>
<accession>A0A8W8LUR0</accession>
<evidence type="ECO:0008006" key="5">
    <source>
        <dbReference type="Google" id="ProtNLM"/>
    </source>
</evidence>
<sequence length="483" mass="53849">MANSTFNLLVVPTIFLTTLLLSFVSSENNAHVQVDSCTTYCNTTMFQHCKCTNFSTIMECDKTSWVGIYLSMTVNNTGPGNTSFPLFYTLMYDNTTFCQGQLEIPPSGKEVKIYLPESDDKANPIVNLTTTGKHKLTLPLKNIENSIQTASNILSKSAYIENTTIRVSDFRVYYGCEAGKNQLCDKSGHVICAPCYYGDKCQTYCNSTMFENCNCSTDGKLQCSEKPVGVYFDVRLISAHIPPNMHNTSYTLSLDQSYRNISFRRLTFSPLILHETPDLAPLGFSNNTMVFFYPSFNLLKDASCTISIEKDGNIKAGQIFHLSAVSSSRSVDIYLNLTLPEKKNDSGLYFNIQIRLAYNCTPSSENQKCNKTGELVCKENFLGDDCQSNTEYERCTVNKTNKCEVQACCGSGDCPVVVFNNGIQNYQQDSLSMNWRLIASILGAISIALSIVLFAEIGKMKYRNLMGVSSMVTPDTWKKNTVN</sequence>
<keyword evidence="1" id="KW-0472">Membrane</keyword>
<keyword evidence="1" id="KW-1133">Transmembrane helix</keyword>
<evidence type="ECO:0000313" key="3">
    <source>
        <dbReference type="EnsemblMetazoa" id="G29227.1:cds"/>
    </source>
</evidence>
<evidence type="ECO:0000256" key="2">
    <source>
        <dbReference type="SAM" id="SignalP"/>
    </source>
</evidence>
<keyword evidence="2" id="KW-0732">Signal</keyword>
<proteinExistence type="predicted"/>
<keyword evidence="4" id="KW-1185">Reference proteome</keyword>
<feature type="transmembrane region" description="Helical" evidence="1">
    <location>
        <begin position="435"/>
        <end position="455"/>
    </location>
</feature>